<protein>
    <submittedName>
        <fullName evidence="1">Uncharacterized protein</fullName>
    </submittedName>
</protein>
<dbReference type="Proteomes" id="UP000265520">
    <property type="component" value="Unassembled WGS sequence"/>
</dbReference>
<dbReference type="AlphaFoldDB" id="A0A392SM79"/>
<accession>A0A392SM79</accession>
<proteinExistence type="predicted"/>
<name>A0A392SM79_9FABA</name>
<comment type="caution">
    <text evidence="1">The sequence shown here is derived from an EMBL/GenBank/DDBJ whole genome shotgun (WGS) entry which is preliminary data.</text>
</comment>
<evidence type="ECO:0000313" key="2">
    <source>
        <dbReference type="Proteomes" id="UP000265520"/>
    </source>
</evidence>
<evidence type="ECO:0000313" key="1">
    <source>
        <dbReference type="EMBL" id="MCI49522.1"/>
    </source>
</evidence>
<keyword evidence="2" id="KW-1185">Reference proteome</keyword>
<reference evidence="1 2" key="1">
    <citation type="journal article" date="2018" name="Front. Plant Sci.">
        <title>Red Clover (Trifolium pratense) and Zigzag Clover (T. medium) - A Picture of Genomic Similarities and Differences.</title>
        <authorList>
            <person name="Dluhosova J."/>
            <person name="Istvanek J."/>
            <person name="Nedelnik J."/>
            <person name="Repkova J."/>
        </authorList>
    </citation>
    <scope>NUCLEOTIDE SEQUENCE [LARGE SCALE GENOMIC DNA]</scope>
    <source>
        <strain evidence="2">cv. 10/8</strain>
        <tissue evidence="1">Leaf</tissue>
    </source>
</reference>
<feature type="non-terminal residue" evidence="1">
    <location>
        <position position="32"/>
    </location>
</feature>
<organism evidence="1 2">
    <name type="scientific">Trifolium medium</name>
    <dbReference type="NCBI Taxonomy" id="97028"/>
    <lineage>
        <taxon>Eukaryota</taxon>
        <taxon>Viridiplantae</taxon>
        <taxon>Streptophyta</taxon>
        <taxon>Embryophyta</taxon>
        <taxon>Tracheophyta</taxon>
        <taxon>Spermatophyta</taxon>
        <taxon>Magnoliopsida</taxon>
        <taxon>eudicotyledons</taxon>
        <taxon>Gunneridae</taxon>
        <taxon>Pentapetalae</taxon>
        <taxon>rosids</taxon>
        <taxon>fabids</taxon>
        <taxon>Fabales</taxon>
        <taxon>Fabaceae</taxon>
        <taxon>Papilionoideae</taxon>
        <taxon>50 kb inversion clade</taxon>
        <taxon>NPAAA clade</taxon>
        <taxon>Hologalegina</taxon>
        <taxon>IRL clade</taxon>
        <taxon>Trifolieae</taxon>
        <taxon>Trifolium</taxon>
    </lineage>
</organism>
<sequence>MIMKLNEMLTTLNKFISYLANTTCPFTSSFEK</sequence>
<dbReference type="EMBL" id="LXQA010402360">
    <property type="protein sequence ID" value="MCI49522.1"/>
    <property type="molecule type" value="Genomic_DNA"/>
</dbReference>